<dbReference type="PRINTS" id="PR00231">
    <property type="entry name" value="GEMCOATAL3"/>
</dbReference>
<evidence type="ECO:0000256" key="4">
    <source>
        <dbReference type="ARBA" id="ARBA00025955"/>
    </source>
</evidence>
<protein>
    <recommendedName>
        <fullName evidence="5">Replication enhancer</fullName>
        <shortName evidence="5">REn</shortName>
    </recommendedName>
</protein>
<proteinExistence type="inferred from homology"/>
<comment type="similarity">
    <text evidence="1 5">Belongs to the geminiviridae replication enhancer protein family.</text>
</comment>
<comment type="function">
    <text evidence="3">Increases viral DNA accumulation. Enhances infectivity and symptom expression.</text>
</comment>
<dbReference type="EMBL" id="KT322144">
    <property type="protein sequence ID" value="ALU33567.1"/>
    <property type="molecule type" value="Genomic_DNA"/>
</dbReference>
<sequence length="134" mass="15864">MDLRTGELLTATQLESGVYIWTVKNPLYFKITKHLESPFQRNHDIITLQIQFNHNLRKALGIHKCFLVCKIWTHLHPQTSRFLRVFKYQCIKYLDRLGVISINNVIRAISHVLYNVLEGTIDVIEEHDIKFIIY</sequence>
<dbReference type="GO" id="GO:0016032">
    <property type="term" value="P:viral process"/>
    <property type="evidence" value="ECO:0007669"/>
    <property type="project" value="InterPro"/>
</dbReference>
<evidence type="ECO:0000313" key="6">
    <source>
        <dbReference type="EMBL" id="ALU33567.1"/>
    </source>
</evidence>
<evidence type="ECO:0000256" key="2">
    <source>
        <dbReference type="ARBA" id="ARBA00022581"/>
    </source>
</evidence>
<evidence type="ECO:0000256" key="5">
    <source>
        <dbReference type="RuleBase" id="RU363029"/>
    </source>
</evidence>
<evidence type="ECO:0000256" key="3">
    <source>
        <dbReference type="ARBA" id="ARBA00025603"/>
    </source>
</evidence>
<name>A0A0U2NJL3_9GEMI</name>
<reference evidence="6" key="1">
    <citation type="submission" date="2015-07" db="EMBL/GenBank/DDBJ databases">
        <title>Genetic Variation and Whitefly Transmissibility of Begomoviruses Infecting Tomato and Pepper in Thailand.</title>
        <authorList>
            <person name="Chiemsombat P."/>
            <person name="Srikhamphung B."/>
        </authorList>
    </citation>
    <scope>NUCLEOTIDE SEQUENCE</scope>
    <source>
        <strain evidence="6">SPN-T1</strain>
    </source>
</reference>
<dbReference type="Pfam" id="PF01407">
    <property type="entry name" value="Gemini_AL3"/>
    <property type="match status" value="1"/>
</dbReference>
<keyword evidence="2 5" id="KW-0945">Host-virus interaction</keyword>
<evidence type="ECO:0000256" key="1">
    <source>
        <dbReference type="ARBA" id="ARBA00009424"/>
    </source>
</evidence>
<comment type="subunit">
    <text evidence="4 5">Homooligomer. Interacts with the replication-associated protein (REP). Interacts with host proliferating cell nuclear antigen (PCNA). Interacts with host retinoblastoma-related protein 1 (RBR1), and may thereby deregulate the host cell cycle. Oligomerization and interaction with PCNA are necessary for optimal replication enhancement.</text>
</comment>
<accession>A0A0U2NJL3</accession>
<dbReference type="InterPro" id="IPR000657">
    <property type="entry name" value="Gemini_AL3"/>
</dbReference>
<organism evidence="6">
    <name type="scientific">Tomato yellow leaf curl Thailand virus</name>
    <dbReference type="NCBI Taxonomy" id="85752"/>
    <lineage>
        <taxon>Viruses</taxon>
        <taxon>Monodnaviria</taxon>
        <taxon>Shotokuvirae</taxon>
        <taxon>Cressdnaviricota</taxon>
        <taxon>Repensiviricetes</taxon>
        <taxon>Geplafuvirales</taxon>
        <taxon>Geminiviridae</taxon>
        <taxon>Begomovirus</taxon>
        <taxon>Begomovirus solanumflavusthailandense</taxon>
    </lineage>
</organism>